<comment type="subcellular location">
    <subcellularLocation>
        <location evidence="1">Cell membrane</location>
        <topology evidence="1">Multi-pass membrane protein</topology>
    </subcellularLocation>
</comment>
<keyword evidence="8" id="KW-1015">Disulfide bond</keyword>
<evidence type="ECO:0000256" key="5">
    <source>
        <dbReference type="ARBA" id="ARBA00022989"/>
    </source>
</evidence>
<feature type="transmembrane region" description="Helical" evidence="11">
    <location>
        <begin position="55"/>
        <end position="75"/>
    </location>
</feature>
<name>A0A8T3ECC3_9TELE</name>
<proteinExistence type="predicted"/>
<evidence type="ECO:0000256" key="11">
    <source>
        <dbReference type="SAM" id="Phobius"/>
    </source>
</evidence>
<evidence type="ECO:0000313" key="12">
    <source>
        <dbReference type="EMBL" id="KAI1905288.1"/>
    </source>
</evidence>
<dbReference type="SUPFAM" id="SSF81321">
    <property type="entry name" value="Family A G protein-coupled receptor-like"/>
    <property type="match status" value="1"/>
</dbReference>
<keyword evidence="7 11" id="KW-0472">Membrane</keyword>
<gene>
    <name evidence="12" type="ORF">AGOR_G00014560</name>
</gene>
<dbReference type="OrthoDB" id="10008828at2759"/>
<dbReference type="InterPro" id="IPR000276">
    <property type="entry name" value="GPCR_Rhodpsn"/>
</dbReference>
<evidence type="ECO:0000256" key="6">
    <source>
        <dbReference type="ARBA" id="ARBA00023040"/>
    </source>
</evidence>
<dbReference type="PROSITE" id="PS00237">
    <property type="entry name" value="G_PROTEIN_RECEP_F1_1"/>
    <property type="match status" value="1"/>
</dbReference>
<dbReference type="PANTHER" id="PTHR24225:SF29">
    <property type="entry name" value="C5A ANAPHYLATOXIN CHEMOTACTIC RECEPTOR 1"/>
    <property type="match status" value="1"/>
</dbReference>
<evidence type="ECO:0000256" key="8">
    <source>
        <dbReference type="ARBA" id="ARBA00023157"/>
    </source>
</evidence>
<dbReference type="Pfam" id="PF00001">
    <property type="entry name" value="7tm_1"/>
    <property type="match status" value="1"/>
</dbReference>
<dbReference type="Gene3D" id="1.20.1070.10">
    <property type="entry name" value="Rhodopsin 7-helix transmembrane proteins"/>
    <property type="match status" value="1"/>
</dbReference>
<dbReference type="GO" id="GO:0004930">
    <property type="term" value="F:G protein-coupled receptor activity"/>
    <property type="evidence" value="ECO:0007669"/>
    <property type="project" value="UniProtKB-KW"/>
</dbReference>
<keyword evidence="13" id="KW-1185">Reference proteome</keyword>
<keyword evidence="4 11" id="KW-0812">Transmembrane</keyword>
<dbReference type="EMBL" id="JAERUA010000001">
    <property type="protein sequence ID" value="KAI1905288.1"/>
    <property type="molecule type" value="Genomic_DNA"/>
</dbReference>
<dbReference type="GO" id="GO:0006954">
    <property type="term" value="P:inflammatory response"/>
    <property type="evidence" value="ECO:0007669"/>
    <property type="project" value="TreeGrafter"/>
</dbReference>
<evidence type="ECO:0000256" key="2">
    <source>
        <dbReference type="ARBA" id="ARBA00022475"/>
    </source>
</evidence>
<keyword evidence="6" id="KW-0297">G-protein coupled receptor</keyword>
<keyword evidence="10" id="KW-0807">Transducer</keyword>
<reference evidence="12" key="1">
    <citation type="submission" date="2021-01" db="EMBL/GenBank/DDBJ databases">
        <authorList>
            <person name="Zahm M."/>
            <person name="Roques C."/>
            <person name="Cabau C."/>
            <person name="Klopp C."/>
            <person name="Donnadieu C."/>
            <person name="Jouanno E."/>
            <person name="Lampietro C."/>
            <person name="Louis A."/>
            <person name="Herpin A."/>
            <person name="Echchiki A."/>
            <person name="Berthelot C."/>
            <person name="Parey E."/>
            <person name="Roest-Crollius H."/>
            <person name="Braasch I."/>
            <person name="Postlethwait J."/>
            <person name="Bobe J."/>
            <person name="Montfort J."/>
            <person name="Bouchez O."/>
            <person name="Begum T."/>
            <person name="Mejri S."/>
            <person name="Adams A."/>
            <person name="Chen W.-J."/>
            <person name="Guiguen Y."/>
        </authorList>
    </citation>
    <scope>NUCLEOTIDE SEQUENCE</scope>
    <source>
        <tissue evidence="12">Blood</tissue>
    </source>
</reference>
<dbReference type="GO" id="GO:0006935">
    <property type="term" value="P:chemotaxis"/>
    <property type="evidence" value="ECO:0007669"/>
    <property type="project" value="UniProtKB-KW"/>
</dbReference>
<dbReference type="GO" id="GO:0004878">
    <property type="term" value="F:complement component C5a receptor activity"/>
    <property type="evidence" value="ECO:0007669"/>
    <property type="project" value="TreeGrafter"/>
</dbReference>
<evidence type="ECO:0000256" key="10">
    <source>
        <dbReference type="ARBA" id="ARBA00023224"/>
    </source>
</evidence>
<dbReference type="AlphaFoldDB" id="A0A8T3ECC3"/>
<dbReference type="GO" id="GO:0007204">
    <property type="term" value="P:positive regulation of cytosolic calcium ion concentration"/>
    <property type="evidence" value="ECO:0007669"/>
    <property type="project" value="TreeGrafter"/>
</dbReference>
<accession>A0A8T3ECC3</accession>
<dbReference type="PANTHER" id="PTHR24225">
    <property type="entry name" value="CHEMOTACTIC RECEPTOR"/>
    <property type="match status" value="1"/>
</dbReference>
<dbReference type="GO" id="GO:0007200">
    <property type="term" value="P:phospholipase C-activating G protein-coupled receptor signaling pathway"/>
    <property type="evidence" value="ECO:0007669"/>
    <property type="project" value="TreeGrafter"/>
</dbReference>
<comment type="caution">
    <text evidence="12">The sequence shown here is derived from an EMBL/GenBank/DDBJ whole genome shotgun (WGS) entry which is preliminary data.</text>
</comment>
<keyword evidence="9" id="KW-0675">Receptor</keyword>
<evidence type="ECO:0000256" key="3">
    <source>
        <dbReference type="ARBA" id="ARBA00022500"/>
    </source>
</evidence>
<protein>
    <recommendedName>
        <fullName evidence="14">G-protein coupled receptors family 1 profile domain-containing protein</fullName>
    </recommendedName>
</protein>
<evidence type="ECO:0000256" key="4">
    <source>
        <dbReference type="ARBA" id="ARBA00022692"/>
    </source>
</evidence>
<sequence>MFHDFQSKPAASCQAFSVLISRFTSWYKILEENTDKCDKTEKQARAMTEESTLPYNLMIVLNMFASVFTLTLISLDRFAQVIMPVWSQNHRSVCLAHVLCGAVWTSRTNSGCPLDVRWRMLSVRT</sequence>
<dbReference type="Proteomes" id="UP000829720">
    <property type="component" value="Unassembled WGS sequence"/>
</dbReference>
<keyword evidence="5 11" id="KW-1133">Transmembrane helix</keyword>
<evidence type="ECO:0000313" key="13">
    <source>
        <dbReference type="Proteomes" id="UP000829720"/>
    </source>
</evidence>
<evidence type="ECO:0000256" key="1">
    <source>
        <dbReference type="ARBA" id="ARBA00004651"/>
    </source>
</evidence>
<dbReference type="GO" id="GO:0005886">
    <property type="term" value="C:plasma membrane"/>
    <property type="evidence" value="ECO:0007669"/>
    <property type="project" value="UniProtKB-SubCell"/>
</dbReference>
<dbReference type="InterPro" id="IPR000826">
    <property type="entry name" value="Formyl_rcpt-rel"/>
</dbReference>
<evidence type="ECO:0008006" key="14">
    <source>
        <dbReference type="Google" id="ProtNLM"/>
    </source>
</evidence>
<evidence type="ECO:0000256" key="9">
    <source>
        <dbReference type="ARBA" id="ARBA00023170"/>
    </source>
</evidence>
<keyword evidence="3" id="KW-0145">Chemotaxis</keyword>
<keyword evidence="2" id="KW-1003">Cell membrane</keyword>
<organism evidence="12 13">
    <name type="scientific">Albula goreensis</name>
    <dbReference type="NCBI Taxonomy" id="1534307"/>
    <lineage>
        <taxon>Eukaryota</taxon>
        <taxon>Metazoa</taxon>
        <taxon>Chordata</taxon>
        <taxon>Craniata</taxon>
        <taxon>Vertebrata</taxon>
        <taxon>Euteleostomi</taxon>
        <taxon>Actinopterygii</taxon>
        <taxon>Neopterygii</taxon>
        <taxon>Teleostei</taxon>
        <taxon>Albuliformes</taxon>
        <taxon>Albulidae</taxon>
        <taxon>Albula</taxon>
    </lineage>
</organism>
<evidence type="ECO:0000256" key="7">
    <source>
        <dbReference type="ARBA" id="ARBA00023136"/>
    </source>
</evidence>